<evidence type="ECO:0000313" key="3">
    <source>
        <dbReference type="Proteomes" id="UP000634136"/>
    </source>
</evidence>
<proteinExistence type="predicted"/>
<name>A0A834WJQ8_9FABA</name>
<feature type="compositionally biased region" description="Acidic residues" evidence="1">
    <location>
        <begin position="37"/>
        <end position="50"/>
    </location>
</feature>
<comment type="caution">
    <text evidence="2">The sequence shown here is derived from an EMBL/GenBank/DDBJ whole genome shotgun (WGS) entry which is preliminary data.</text>
</comment>
<feature type="region of interest" description="Disordered" evidence="1">
    <location>
        <begin position="27"/>
        <end position="58"/>
    </location>
</feature>
<reference evidence="2" key="1">
    <citation type="submission" date="2020-09" db="EMBL/GenBank/DDBJ databases">
        <title>Genome-Enabled Discovery of Anthraquinone Biosynthesis in Senna tora.</title>
        <authorList>
            <person name="Kang S.-H."/>
            <person name="Pandey R.P."/>
            <person name="Lee C.-M."/>
            <person name="Sim J.-S."/>
            <person name="Jeong J.-T."/>
            <person name="Choi B.-S."/>
            <person name="Jung M."/>
            <person name="Ginzburg D."/>
            <person name="Zhao K."/>
            <person name="Won S.Y."/>
            <person name="Oh T.-J."/>
            <person name="Yu Y."/>
            <person name="Kim N.-H."/>
            <person name="Lee O.R."/>
            <person name="Lee T.-H."/>
            <person name="Bashyal P."/>
            <person name="Kim T.-S."/>
            <person name="Lee W.-H."/>
            <person name="Kawkins C."/>
            <person name="Kim C.-K."/>
            <person name="Kim J.S."/>
            <person name="Ahn B.O."/>
            <person name="Rhee S.Y."/>
            <person name="Sohng J.K."/>
        </authorList>
    </citation>
    <scope>NUCLEOTIDE SEQUENCE</scope>
    <source>
        <tissue evidence="2">Leaf</tissue>
    </source>
</reference>
<protein>
    <submittedName>
        <fullName evidence="2">Pyruvate carboxyltransferase</fullName>
    </submittedName>
</protein>
<dbReference type="Proteomes" id="UP000634136">
    <property type="component" value="Unassembled WGS sequence"/>
</dbReference>
<sequence length="636" mass="71602">MASQWDASSLIELHPLKRRKTITMAQNPREIGWTDSSDSDSDVDMEEAMDPNDQPNPLPPRLHLGPELLQKFSVIRLQCIIDHLWQLQGPVRVVGRVQDHFMLYFEILDDMYFMANNSPWAVHGGLLAVFPWEHNMVLNRLVVTEVSVSVQLWGLPLEYQTTLVAQRIGEMLGEVRGIDCSCGFNAVMNESSNFVVIVGGWDTHIQIADGLGHRRSTFVAAFHTPLGVVYRPCNPDPMQFEVQPDEEVTLPTNDTLHPHTDNHPDEELDPLAEEWFNNIDIDEDLLPTLGLELIESDNDDPITPSIENTETQHMEIPLPNEATQLENLDPELESLMEKYCSQPSPIPHPSPSVRLSDDIQEGLSQEQGFKEDSQWQDILEVDELLPHPLLRPAETQIEVGESSSVRQSLPVQHQHFDTKEMTAGTILPSRPLDSTFVGLNNRGTLLDVVNHFDPYDDFTAASILNPIPEEPPTHVHWEHPEEDPDDSASLVFDEFDETQPVLVEIPVDGTDNTEHTANEANIIPHSSTQPPNPMGPSLPSDNRVEFSQPASVTERARAKKKALTTKELTQMFFKRAKLALVAVSVNLTKNMYLAKIKGKRKLRAEPEDTEDGVADLKRARKGLTAEVQEVFKWLID</sequence>
<dbReference type="GO" id="GO:0016740">
    <property type="term" value="F:transferase activity"/>
    <property type="evidence" value="ECO:0007669"/>
    <property type="project" value="UniProtKB-KW"/>
</dbReference>
<feature type="region of interest" description="Disordered" evidence="1">
    <location>
        <begin position="521"/>
        <end position="557"/>
    </location>
</feature>
<organism evidence="2 3">
    <name type="scientific">Senna tora</name>
    <dbReference type="NCBI Taxonomy" id="362788"/>
    <lineage>
        <taxon>Eukaryota</taxon>
        <taxon>Viridiplantae</taxon>
        <taxon>Streptophyta</taxon>
        <taxon>Embryophyta</taxon>
        <taxon>Tracheophyta</taxon>
        <taxon>Spermatophyta</taxon>
        <taxon>Magnoliopsida</taxon>
        <taxon>eudicotyledons</taxon>
        <taxon>Gunneridae</taxon>
        <taxon>Pentapetalae</taxon>
        <taxon>rosids</taxon>
        <taxon>fabids</taxon>
        <taxon>Fabales</taxon>
        <taxon>Fabaceae</taxon>
        <taxon>Caesalpinioideae</taxon>
        <taxon>Cassia clade</taxon>
        <taxon>Senna</taxon>
    </lineage>
</organism>
<dbReference type="EMBL" id="JAAIUW010000007">
    <property type="protein sequence ID" value="KAF7823473.1"/>
    <property type="molecule type" value="Genomic_DNA"/>
</dbReference>
<keyword evidence="2" id="KW-0808">Transferase</keyword>
<dbReference type="OrthoDB" id="1435101at2759"/>
<dbReference type="AlphaFoldDB" id="A0A834WJQ8"/>
<keyword evidence="3" id="KW-1185">Reference proteome</keyword>
<evidence type="ECO:0000256" key="1">
    <source>
        <dbReference type="SAM" id="MobiDB-lite"/>
    </source>
</evidence>
<accession>A0A834WJQ8</accession>
<keyword evidence="2" id="KW-0670">Pyruvate</keyword>
<gene>
    <name evidence="2" type="ORF">G2W53_021617</name>
</gene>
<evidence type="ECO:0000313" key="2">
    <source>
        <dbReference type="EMBL" id="KAF7823473.1"/>
    </source>
</evidence>